<feature type="transmembrane region" description="Helical" evidence="8">
    <location>
        <begin position="139"/>
        <end position="163"/>
    </location>
</feature>
<evidence type="ECO:0000256" key="5">
    <source>
        <dbReference type="ARBA" id="ARBA00022692"/>
    </source>
</evidence>
<accession>A0A4R0PB99</accession>
<dbReference type="InterPro" id="IPR004812">
    <property type="entry name" value="Efflux_drug-R_Bcr/CmlA"/>
</dbReference>
<feature type="transmembrane region" description="Helical" evidence="8">
    <location>
        <begin position="106"/>
        <end position="127"/>
    </location>
</feature>
<feature type="transmembrane region" description="Helical" evidence="8">
    <location>
        <begin position="81"/>
        <end position="100"/>
    </location>
</feature>
<dbReference type="InterPro" id="IPR020846">
    <property type="entry name" value="MFS_dom"/>
</dbReference>
<evidence type="ECO:0000256" key="7">
    <source>
        <dbReference type="ARBA" id="ARBA00023136"/>
    </source>
</evidence>
<evidence type="ECO:0000256" key="3">
    <source>
        <dbReference type="ARBA" id="ARBA00022448"/>
    </source>
</evidence>
<feature type="transmembrane region" description="Helical" evidence="8">
    <location>
        <begin position="15"/>
        <end position="38"/>
    </location>
</feature>
<dbReference type="Pfam" id="PF07690">
    <property type="entry name" value="MFS_1"/>
    <property type="match status" value="1"/>
</dbReference>
<feature type="transmembrane region" description="Helical" evidence="8">
    <location>
        <begin position="310"/>
        <end position="331"/>
    </location>
</feature>
<keyword evidence="5 8" id="KW-0812">Transmembrane</keyword>
<dbReference type="CDD" id="cd17320">
    <property type="entry name" value="MFS_MdfA_MDR_like"/>
    <property type="match status" value="1"/>
</dbReference>
<evidence type="ECO:0000313" key="10">
    <source>
        <dbReference type="EMBL" id="TCD14531.1"/>
    </source>
</evidence>
<dbReference type="Gene3D" id="1.20.1720.10">
    <property type="entry name" value="Multidrug resistance protein D"/>
    <property type="match status" value="1"/>
</dbReference>
<keyword evidence="4" id="KW-1003">Cell membrane</keyword>
<dbReference type="PROSITE" id="PS50850">
    <property type="entry name" value="MFS"/>
    <property type="match status" value="1"/>
</dbReference>
<comment type="caution">
    <text evidence="10">The sequence shown here is derived from an EMBL/GenBank/DDBJ whole genome shotgun (WGS) entry which is preliminary data.</text>
</comment>
<dbReference type="OrthoDB" id="9800416at2"/>
<organism evidence="10 11">
    <name type="scientific">Oricola cellulosilytica</name>
    <dbReference type="NCBI Taxonomy" id="1429082"/>
    <lineage>
        <taxon>Bacteria</taxon>
        <taxon>Pseudomonadati</taxon>
        <taxon>Pseudomonadota</taxon>
        <taxon>Alphaproteobacteria</taxon>
        <taxon>Hyphomicrobiales</taxon>
        <taxon>Ahrensiaceae</taxon>
        <taxon>Oricola</taxon>
    </lineage>
</organism>
<feature type="transmembrane region" description="Helical" evidence="8">
    <location>
        <begin position="343"/>
        <end position="366"/>
    </location>
</feature>
<name>A0A4R0PB99_9HYPH</name>
<dbReference type="AlphaFoldDB" id="A0A4R0PB99"/>
<dbReference type="GO" id="GO:0005886">
    <property type="term" value="C:plasma membrane"/>
    <property type="evidence" value="ECO:0007669"/>
    <property type="project" value="UniProtKB-SubCell"/>
</dbReference>
<feature type="transmembrane region" description="Helical" evidence="8">
    <location>
        <begin position="372"/>
        <end position="394"/>
    </location>
</feature>
<keyword evidence="3 8" id="KW-0813">Transport</keyword>
<comment type="similarity">
    <text evidence="2 8">Belongs to the major facilitator superfamily. Bcr/CmlA family.</text>
</comment>
<dbReference type="SUPFAM" id="SSF103473">
    <property type="entry name" value="MFS general substrate transporter"/>
    <property type="match status" value="1"/>
</dbReference>
<feature type="transmembrane region" description="Helical" evidence="8">
    <location>
        <begin position="169"/>
        <end position="189"/>
    </location>
</feature>
<dbReference type="InterPro" id="IPR036259">
    <property type="entry name" value="MFS_trans_sf"/>
</dbReference>
<feature type="transmembrane region" description="Helical" evidence="8">
    <location>
        <begin position="220"/>
        <end position="240"/>
    </location>
</feature>
<feature type="transmembrane region" description="Helical" evidence="8">
    <location>
        <begin position="252"/>
        <end position="272"/>
    </location>
</feature>
<dbReference type="NCBIfam" id="TIGR00710">
    <property type="entry name" value="efflux_Bcr_CflA"/>
    <property type="match status" value="1"/>
</dbReference>
<dbReference type="PANTHER" id="PTHR23502">
    <property type="entry name" value="MAJOR FACILITATOR SUPERFAMILY"/>
    <property type="match status" value="1"/>
</dbReference>
<dbReference type="RefSeq" id="WP_131568652.1">
    <property type="nucleotide sequence ID" value="NZ_JAINFK010000009.1"/>
</dbReference>
<keyword evidence="8" id="KW-0997">Cell inner membrane</keyword>
<dbReference type="EMBL" id="SJST01000003">
    <property type="protein sequence ID" value="TCD14531.1"/>
    <property type="molecule type" value="Genomic_DNA"/>
</dbReference>
<dbReference type="GO" id="GO:0042910">
    <property type="term" value="F:xenobiotic transmembrane transporter activity"/>
    <property type="evidence" value="ECO:0007669"/>
    <property type="project" value="InterPro"/>
</dbReference>
<dbReference type="Proteomes" id="UP000291301">
    <property type="component" value="Unassembled WGS sequence"/>
</dbReference>
<sequence length="413" mass="44062">MKETVTPITIPRAEFIAMMAGLMALNALAIDIILPAFPNITADYAIEGNSIQYTLLSYILGFGAAQLFFGPIADRFGRRLPLFAGLAIYIACSFAGAFAPTFGALLLLRFIQGIGAAGTRVIALAVVRDTHAGRDMAATMSLVMMVFMIVPIIAPMTGQGIILLAPWPYIFTFMAALATFMSLWCAMRLRETLNPSNRRELTVSTVLQGFMLVVSNRISLFYTLATAFFFGSLFAFLNTAQPIYVEIYNLGARFPFVFAVVAVLMAITSFSNARFVGRFGMRRLSHAALVAHFVLSVAATLIFSTGPVPLWLFLTTIALIMPLFGLVGANFNSIAMEPLGRVAGTASSVLGFTQTVGGGIIGAVIGQAYNGTVFPLMAGITAVSFISLALVFVAENGRLFGVAQDGAATKAAE</sequence>
<keyword evidence="6 8" id="KW-1133">Transmembrane helix</keyword>
<dbReference type="GO" id="GO:1990961">
    <property type="term" value="P:xenobiotic detoxification by transmembrane export across the plasma membrane"/>
    <property type="evidence" value="ECO:0007669"/>
    <property type="project" value="InterPro"/>
</dbReference>
<feature type="domain" description="Major facilitator superfamily (MFS) profile" evidence="9">
    <location>
        <begin position="15"/>
        <end position="396"/>
    </location>
</feature>
<evidence type="ECO:0000256" key="2">
    <source>
        <dbReference type="ARBA" id="ARBA00006236"/>
    </source>
</evidence>
<feature type="transmembrane region" description="Helical" evidence="8">
    <location>
        <begin position="50"/>
        <end position="69"/>
    </location>
</feature>
<feature type="transmembrane region" description="Helical" evidence="8">
    <location>
        <begin position="284"/>
        <end position="304"/>
    </location>
</feature>
<gene>
    <name evidence="10" type="ORF">E0D97_10780</name>
</gene>
<reference evidence="10 11" key="1">
    <citation type="journal article" date="2015" name="Antonie Van Leeuwenhoek">
        <title>Oricola cellulosilytica gen. nov., sp. nov., a cellulose-degrading bacterium of the family Phyllobacteriaceae isolated from surface seashore water, and emended descriptions of Mesorhizobium loti and Phyllobacterium myrsinacearum.</title>
        <authorList>
            <person name="Hameed A."/>
            <person name="Shahina M."/>
            <person name="Lai W.A."/>
            <person name="Lin S.Y."/>
            <person name="Young L.S."/>
            <person name="Liu Y.C."/>
            <person name="Hsu Y.H."/>
            <person name="Young C.C."/>
        </authorList>
    </citation>
    <scope>NUCLEOTIDE SEQUENCE [LARGE SCALE GENOMIC DNA]</scope>
    <source>
        <strain evidence="10 11">KCTC 52183</strain>
    </source>
</reference>
<comment type="subcellular location">
    <subcellularLocation>
        <location evidence="8">Cell inner membrane</location>
        <topology evidence="8">Multi-pass membrane protein</topology>
    </subcellularLocation>
    <subcellularLocation>
        <location evidence="1">Cell membrane</location>
        <topology evidence="1">Multi-pass membrane protein</topology>
    </subcellularLocation>
</comment>
<evidence type="ECO:0000256" key="8">
    <source>
        <dbReference type="RuleBase" id="RU365088"/>
    </source>
</evidence>
<evidence type="ECO:0000256" key="4">
    <source>
        <dbReference type="ARBA" id="ARBA00022475"/>
    </source>
</evidence>
<protein>
    <recommendedName>
        <fullName evidence="8">Bcr/CflA family efflux transporter</fullName>
    </recommendedName>
</protein>
<evidence type="ECO:0000313" key="11">
    <source>
        <dbReference type="Proteomes" id="UP000291301"/>
    </source>
</evidence>
<evidence type="ECO:0000259" key="9">
    <source>
        <dbReference type="PROSITE" id="PS50850"/>
    </source>
</evidence>
<keyword evidence="7 8" id="KW-0472">Membrane</keyword>
<keyword evidence="11" id="KW-1185">Reference proteome</keyword>
<dbReference type="InterPro" id="IPR011701">
    <property type="entry name" value="MFS"/>
</dbReference>
<dbReference type="PANTHER" id="PTHR23502:SF132">
    <property type="entry name" value="POLYAMINE TRANSPORTER 2-RELATED"/>
    <property type="match status" value="1"/>
</dbReference>
<evidence type="ECO:0000256" key="1">
    <source>
        <dbReference type="ARBA" id="ARBA00004651"/>
    </source>
</evidence>
<evidence type="ECO:0000256" key="6">
    <source>
        <dbReference type="ARBA" id="ARBA00022989"/>
    </source>
</evidence>
<proteinExistence type="inferred from homology"/>